<dbReference type="KEGG" id="mphy:MCBMB27_04395"/>
<reference evidence="3 5" key="2">
    <citation type="submission" date="2016-10" db="EMBL/GenBank/DDBJ databases">
        <authorList>
            <person name="Varghese N."/>
            <person name="Submissions S."/>
        </authorList>
    </citation>
    <scope>NUCLEOTIDE SEQUENCE [LARGE SCALE GENOMIC DNA]</scope>
    <source>
        <strain evidence="3 5">CBMB27</strain>
    </source>
</reference>
<evidence type="ECO:0000313" key="4">
    <source>
        <dbReference type="Proteomes" id="UP000185487"/>
    </source>
</evidence>
<sequence>MTRQPASPSDRASAAGAHRGPTHGLVVTLEAKNGQQEQVAQTLHAAFTTAIREGGTVTWYAYRISETRFGIFDTFFDEDARKSHLDGEVGRLLSRIGEEILVGPPDFRAISILASKI</sequence>
<evidence type="ECO:0000313" key="5">
    <source>
        <dbReference type="Proteomes" id="UP000199140"/>
    </source>
</evidence>
<dbReference type="RefSeq" id="WP_083683658.1">
    <property type="nucleotide sequence ID" value="NZ_CP015367.1"/>
</dbReference>
<protein>
    <recommendedName>
        <fullName evidence="6">Antibiotic biosynthesis monooxygenase</fullName>
    </recommendedName>
</protein>
<name>A0AAE8L606_9HYPH</name>
<accession>A0AAE8L606</accession>
<proteinExistence type="predicted"/>
<dbReference type="InterPro" id="IPR011008">
    <property type="entry name" value="Dimeric_a/b-barrel"/>
</dbReference>
<dbReference type="Gene3D" id="3.30.70.100">
    <property type="match status" value="1"/>
</dbReference>
<dbReference type="SUPFAM" id="SSF54909">
    <property type="entry name" value="Dimeric alpha+beta barrel"/>
    <property type="match status" value="1"/>
</dbReference>
<evidence type="ECO:0008006" key="6">
    <source>
        <dbReference type="Google" id="ProtNLM"/>
    </source>
</evidence>
<keyword evidence="4" id="KW-1185">Reference proteome</keyword>
<feature type="region of interest" description="Disordered" evidence="1">
    <location>
        <begin position="1"/>
        <end position="20"/>
    </location>
</feature>
<dbReference type="AlphaFoldDB" id="A0AAE8L606"/>
<gene>
    <name evidence="2" type="ORF">MCBMB27_04395</name>
    <name evidence="3" type="ORF">SAMN05192567_107115</name>
</gene>
<organism evidence="3 5">
    <name type="scientific">Methylobacterium phyllosphaerae</name>
    <dbReference type="NCBI Taxonomy" id="418223"/>
    <lineage>
        <taxon>Bacteria</taxon>
        <taxon>Pseudomonadati</taxon>
        <taxon>Pseudomonadota</taxon>
        <taxon>Alphaproteobacteria</taxon>
        <taxon>Hyphomicrobiales</taxon>
        <taxon>Methylobacteriaceae</taxon>
        <taxon>Methylobacterium</taxon>
    </lineage>
</organism>
<evidence type="ECO:0000313" key="2">
    <source>
        <dbReference type="EMBL" id="APT33686.1"/>
    </source>
</evidence>
<dbReference type="EMBL" id="CP015367">
    <property type="protein sequence ID" value="APT33686.1"/>
    <property type="molecule type" value="Genomic_DNA"/>
</dbReference>
<evidence type="ECO:0000313" key="3">
    <source>
        <dbReference type="EMBL" id="SFG73479.1"/>
    </source>
</evidence>
<reference evidence="2 4" key="1">
    <citation type="submission" date="2016-04" db="EMBL/GenBank/DDBJ databases">
        <title>Complete genome sequencing and analysis of CBMB27, Methylobacterium phyllosphaerae isolated from leaf tissues of rice (Oryza sativa L.).</title>
        <authorList>
            <person name="Lee Y."/>
            <person name="Hwangbo K."/>
            <person name="Chung H."/>
            <person name="Yoo J."/>
            <person name="Kim K.Y."/>
            <person name="Sa T.M."/>
            <person name="Um Y."/>
            <person name="Madhaiyan M."/>
        </authorList>
    </citation>
    <scope>NUCLEOTIDE SEQUENCE [LARGE SCALE GENOMIC DNA]</scope>
    <source>
        <strain evidence="2 4">CBMB27</strain>
    </source>
</reference>
<dbReference type="Proteomes" id="UP000199140">
    <property type="component" value="Unassembled WGS sequence"/>
</dbReference>
<dbReference type="Proteomes" id="UP000185487">
    <property type="component" value="Chromosome"/>
</dbReference>
<dbReference type="EMBL" id="FOPK01000007">
    <property type="protein sequence ID" value="SFG73479.1"/>
    <property type="molecule type" value="Genomic_DNA"/>
</dbReference>
<evidence type="ECO:0000256" key="1">
    <source>
        <dbReference type="SAM" id="MobiDB-lite"/>
    </source>
</evidence>